<feature type="domain" description="KNOX1" evidence="3">
    <location>
        <begin position="88"/>
        <end position="133"/>
    </location>
</feature>
<sequence length="172" mass="18750">MEEMYGLHATADYAEQAPMAPPPMVPENLVSPAEYRSYASPSAVAYRDRIPMMYGSSEQLFSASSAISDAASMVAEIQRGGSDEEVSSAIRAKIASHPLYPKLLEAYIDCQKETYCDILVKYKSNLAKPFNEATTFLNSIETQLNNLCNGASGSYVSEATNHTDQNSKGKKT</sequence>
<evidence type="ECO:0000259" key="3">
    <source>
        <dbReference type="SMART" id="SM01255"/>
    </source>
</evidence>
<protein>
    <recommendedName>
        <fullName evidence="7">Homeobox protein knotted-1-like 6</fullName>
    </recommendedName>
</protein>
<keyword evidence="6" id="KW-1185">Reference proteome</keyword>
<accession>A0AAP0WT92</accession>
<organism evidence="5 6">
    <name type="scientific">Liquidambar formosana</name>
    <name type="common">Formosan gum</name>
    <dbReference type="NCBI Taxonomy" id="63359"/>
    <lineage>
        <taxon>Eukaryota</taxon>
        <taxon>Viridiplantae</taxon>
        <taxon>Streptophyta</taxon>
        <taxon>Embryophyta</taxon>
        <taxon>Tracheophyta</taxon>
        <taxon>Spermatophyta</taxon>
        <taxon>Magnoliopsida</taxon>
        <taxon>eudicotyledons</taxon>
        <taxon>Gunneridae</taxon>
        <taxon>Pentapetalae</taxon>
        <taxon>Saxifragales</taxon>
        <taxon>Altingiaceae</taxon>
        <taxon>Liquidambar</taxon>
    </lineage>
</organism>
<proteinExistence type="predicted"/>
<dbReference type="AlphaFoldDB" id="A0AAP0WT92"/>
<reference evidence="5 6" key="1">
    <citation type="journal article" date="2024" name="Plant J.">
        <title>Genome sequences and population genomics reveal climatic adaptation and genomic divergence between two closely related sweetgum species.</title>
        <authorList>
            <person name="Xu W.Q."/>
            <person name="Ren C.Q."/>
            <person name="Zhang X.Y."/>
            <person name="Comes H.P."/>
            <person name="Liu X.H."/>
            <person name="Li Y.G."/>
            <person name="Kettle C.J."/>
            <person name="Jalonen R."/>
            <person name="Gaisberger H."/>
            <person name="Ma Y.Z."/>
            <person name="Qiu Y.X."/>
        </authorList>
    </citation>
    <scope>NUCLEOTIDE SEQUENCE [LARGE SCALE GENOMIC DNA]</scope>
    <source>
        <strain evidence="5">Hangzhou</strain>
    </source>
</reference>
<dbReference type="GO" id="GO:0003677">
    <property type="term" value="F:DNA binding"/>
    <property type="evidence" value="ECO:0007669"/>
    <property type="project" value="InterPro"/>
</dbReference>
<dbReference type="Pfam" id="PF03790">
    <property type="entry name" value="KNOX1"/>
    <property type="match status" value="1"/>
</dbReference>
<dbReference type="Pfam" id="PF03791">
    <property type="entry name" value="KNOX2"/>
    <property type="match status" value="1"/>
</dbReference>
<gene>
    <name evidence="5" type="ORF">L1049_028282</name>
</gene>
<evidence type="ECO:0000259" key="4">
    <source>
        <dbReference type="SMART" id="SM01256"/>
    </source>
</evidence>
<dbReference type="EMBL" id="JBBPBK010000009">
    <property type="protein sequence ID" value="KAK9278707.1"/>
    <property type="molecule type" value="Genomic_DNA"/>
</dbReference>
<evidence type="ECO:0000256" key="2">
    <source>
        <dbReference type="ARBA" id="ARBA00023242"/>
    </source>
</evidence>
<dbReference type="Proteomes" id="UP001415857">
    <property type="component" value="Unassembled WGS sequence"/>
</dbReference>
<comment type="subcellular location">
    <subcellularLocation>
        <location evidence="1">Nucleus</location>
    </subcellularLocation>
</comment>
<dbReference type="SMART" id="SM01256">
    <property type="entry name" value="KNOX2"/>
    <property type="match status" value="1"/>
</dbReference>
<keyword evidence="2" id="KW-0539">Nucleus</keyword>
<comment type="caution">
    <text evidence="5">The sequence shown here is derived from an EMBL/GenBank/DDBJ whole genome shotgun (WGS) entry which is preliminary data.</text>
</comment>
<evidence type="ECO:0000256" key="1">
    <source>
        <dbReference type="ARBA" id="ARBA00004123"/>
    </source>
</evidence>
<dbReference type="InterPro" id="IPR005540">
    <property type="entry name" value="KNOX1"/>
</dbReference>
<evidence type="ECO:0000313" key="5">
    <source>
        <dbReference type="EMBL" id="KAK9278707.1"/>
    </source>
</evidence>
<evidence type="ECO:0000313" key="6">
    <source>
        <dbReference type="Proteomes" id="UP001415857"/>
    </source>
</evidence>
<dbReference type="InterPro" id="IPR005541">
    <property type="entry name" value="KNOX2"/>
</dbReference>
<dbReference type="SMART" id="SM01255">
    <property type="entry name" value="KNOX1"/>
    <property type="match status" value="1"/>
</dbReference>
<evidence type="ECO:0008006" key="7">
    <source>
        <dbReference type="Google" id="ProtNLM"/>
    </source>
</evidence>
<name>A0AAP0WT92_LIQFO</name>
<feature type="domain" description="KNOX2" evidence="4">
    <location>
        <begin position="102"/>
        <end position="149"/>
    </location>
</feature>
<dbReference type="GO" id="GO:0005634">
    <property type="term" value="C:nucleus"/>
    <property type="evidence" value="ECO:0007669"/>
    <property type="project" value="UniProtKB-SubCell"/>
</dbReference>